<proteinExistence type="inferred from homology"/>
<evidence type="ECO:0000256" key="7">
    <source>
        <dbReference type="ARBA" id="ARBA00023274"/>
    </source>
</evidence>
<comment type="caution">
    <text evidence="12">The sequence shown here is derived from an EMBL/GenBank/DDBJ whole genome shotgun (WGS) entry which is preliminary data.</text>
</comment>
<gene>
    <name evidence="12" type="ORF">CPB84DRAFT_1676568</name>
</gene>
<dbReference type="EMBL" id="JADNYJ010000022">
    <property type="protein sequence ID" value="KAF8905541.1"/>
    <property type="molecule type" value="Genomic_DNA"/>
</dbReference>
<feature type="compositionally biased region" description="Basic and acidic residues" evidence="11">
    <location>
        <begin position="170"/>
        <end position="192"/>
    </location>
</feature>
<dbReference type="Proteomes" id="UP000724874">
    <property type="component" value="Unassembled WGS sequence"/>
</dbReference>
<keyword evidence="7 9" id="KW-0687">Ribonucleoprotein</keyword>
<feature type="region of interest" description="Disordered" evidence="11">
    <location>
        <begin position="1"/>
        <end position="105"/>
    </location>
</feature>
<evidence type="ECO:0000256" key="1">
    <source>
        <dbReference type="ARBA" id="ARBA00004604"/>
    </source>
</evidence>
<dbReference type="AlphaFoldDB" id="A0A9P5NT60"/>
<comment type="function">
    <text evidence="8 9">Component of the 90S pre-ribosome involved in the maturation of rRNAs. Required for early cleavages of the pre-RNAs in the 40S ribosomal subunit maturation pathway.</text>
</comment>
<dbReference type="Pfam" id="PF06102">
    <property type="entry name" value="RRP36"/>
    <property type="match status" value="1"/>
</dbReference>
<reference evidence="12" key="1">
    <citation type="submission" date="2020-11" db="EMBL/GenBank/DDBJ databases">
        <authorList>
            <consortium name="DOE Joint Genome Institute"/>
            <person name="Ahrendt S."/>
            <person name="Riley R."/>
            <person name="Andreopoulos W."/>
            <person name="LaButti K."/>
            <person name="Pangilinan J."/>
            <person name="Ruiz-duenas F.J."/>
            <person name="Barrasa J.M."/>
            <person name="Sanchez-Garcia M."/>
            <person name="Camarero S."/>
            <person name="Miyauchi S."/>
            <person name="Serrano A."/>
            <person name="Linde D."/>
            <person name="Babiker R."/>
            <person name="Drula E."/>
            <person name="Ayuso-Fernandez I."/>
            <person name="Pacheco R."/>
            <person name="Padilla G."/>
            <person name="Ferreira P."/>
            <person name="Barriuso J."/>
            <person name="Kellner H."/>
            <person name="Castanera R."/>
            <person name="Alfaro M."/>
            <person name="Ramirez L."/>
            <person name="Pisabarro A.G."/>
            <person name="Kuo A."/>
            <person name="Tritt A."/>
            <person name="Lipzen A."/>
            <person name="He G."/>
            <person name="Yan M."/>
            <person name="Ng V."/>
            <person name="Cullen D."/>
            <person name="Martin F."/>
            <person name="Rosso M.-N."/>
            <person name="Henrissat B."/>
            <person name="Hibbett D."/>
            <person name="Martinez A.T."/>
            <person name="Grigoriev I.V."/>
        </authorList>
    </citation>
    <scope>NUCLEOTIDE SEQUENCE</scope>
    <source>
        <strain evidence="12">AH 44721</strain>
    </source>
</reference>
<evidence type="ECO:0000256" key="2">
    <source>
        <dbReference type="ARBA" id="ARBA00009418"/>
    </source>
</evidence>
<protein>
    <recommendedName>
        <fullName evidence="9">rRNA biogenesis protein RRP36</fullName>
    </recommendedName>
</protein>
<dbReference type="GO" id="GO:0030686">
    <property type="term" value="C:90S preribosome"/>
    <property type="evidence" value="ECO:0007669"/>
    <property type="project" value="TreeGrafter"/>
</dbReference>
<evidence type="ECO:0000256" key="3">
    <source>
        <dbReference type="ARBA" id="ARBA00022517"/>
    </source>
</evidence>
<keyword evidence="3 9" id="KW-0690">Ribosome biogenesis</keyword>
<keyword evidence="6 9" id="KW-0539">Nucleus</keyword>
<dbReference type="PANTHER" id="PTHR21738">
    <property type="entry name" value="RIBOSOMAL RNA PROCESSING PROTEIN 36 HOMOLOG"/>
    <property type="match status" value="1"/>
</dbReference>
<evidence type="ECO:0000256" key="4">
    <source>
        <dbReference type="ARBA" id="ARBA00022552"/>
    </source>
</evidence>
<feature type="region of interest" description="Disordered" evidence="11">
    <location>
        <begin position="146"/>
        <end position="207"/>
    </location>
</feature>
<name>A0A9P5NT60_GYMJU</name>
<evidence type="ECO:0000313" key="12">
    <source>
        <dbReference type="EMBL" id="KAF8905541.1"/>
    </source>
</evidence>
<feature type="region of interest" description="Disordered" evidence="11">
    <location>
        <begin position="350"/>
        <end position="401"/>
    </location>
</feature>
<keyword evidence="4 9" id="KW-0698">rRNA processing</keyword>
<dbReference type="PANTHER" id="PTHR21738:SF0">
    <property type="entry name" value="RIBOSOMAL RNA PROCESSING PROTEIN 36 HOMOLOG"/>
    <property type="match status" value="1"/>
</dbReference>
<feature type="compositionally biased region" description="Acidic residues" evidence="11">
    <location>
        <begin position="40"/>
        <end position="49"/>
    </location>
</feature>
<feature type="coiled-coil region" evidence="10">
    <location>
        <begin position="247"/>
        <end position="319"/>
    </location>
</feature>
<sequence>MPRRPRPAHRPPPRTADDKPKANNSLNKPNSAPETRFLDPEPENSEQDDVSSGSDGNASEEFEEGSSQDSAVNEDSEDEGEDENADSPRIAQWEDDDDDQFLQESKDQYGRFGLLQQTFISTHCIELDLHDLPLGALRRAQRLIRQAEPDSDSDSEKQSESDSAAESDTQDTKGKSKEKVEWSAKPRNDISKRQNKHAPIEVTSKKPVTRRRTVVEVPKIVPRDPRFLPTAGQFSAEKFQKQYNFLAENHKTELSTLRDMLRKARKLLASSPRDLRSEREQEVERLERAVKRAESMVNKDRLDQVEREAMSKVKKEEKEKRAQGKKAWYLKKDEKQRLVVHARYEALAKEGGQRAVKKAIEKRQKKISQKEKRSRPFAKGEGKRLLEADGGQPNTKRRRVA</sequence>
<organism evidence="12 13">
    <name type="scientific">Gymnopilus junonius</name>
    <name type="common">Spectacular rustgill mushroom</name>
    <name type="synonym">Gymnopilus spectabilis subsp. junonius</name>
    <dbReference type="NCBI Taxonomy" id="109634"/>
    <lineage>
        <taxon>Eukaryota</taxon>
        <taxon>Fungi</taxon>
        <taxon>Dikarya</taxon>
        <taxon>Basidiomycota</taxon>
        <taxon>Agaricomycotina</taxon>
        <taxon>Agaricomycetes</taxon>
        <taxon>Agaricomycetidae</taxon>
        <taxon>Agaricales</taxon>
        <taxon>Agaricineae</taxon>
        <taxon>Hymenogastraceae</taxon>
        <taxon>Gymnopilus</taxon>
    </lineage>
</organism>
<accession>A0A9P5NT60</accession>
<comment type="subunit">
    <text evidence="9">Associates with 90S and pre-40S pre-ribosomal particles.</text>
</comment>
<dbReference type="InterPro" id="IPR009292">
    <property type="entry name" value="RRP36"/>
</dbReference>
<dbReference type="OrthoDB" id="448446at2759"/>
<feature type="compositionally biased region" description="Polar residues" evidence="11">
    <location>
        <begin position="22"/>
        <end position="33"/>
    </location>
</feature>
<dbReference type="GO" id="GO:0000462">
    <property type="term" value="P:maturation of SSU-rRNA from tricistronic rRNA transcript (SSU-rRNA, 5.8S rRNA, LSU-rRNA)"/>
    <property type="evidence" value="ECO:0007669"/>
    <property type="project" value="TreeGrafter"/>
</dbReference>
<feature type="compositionally biased region" description="Basic residues" evidence="11">
    <location>
        <begin position="1"/>
        <end position="12"/>
    </location>
</feature>
<feature type="compositionally biased region" description="Basic residues" evidence="11">
    <location>
        <begin position="363"/>
        <end position="376"/>
    </location>
</feature>
<feature type="compositionally biased region" description="Basic and acidic residues" evidence="11">
    <location>
        <begin position="350"/>
        <end position="362"/>
    </location>
</feature>
<evidence type="ECO:0000256" key="9">
    <source>
        <dbReference type="RuleBase" id="RU368027"/>
    </source>
</evidence>
<evidence type="ECO:0000256" key="8">
    <source>
        <dbReference type="ARBA" id="ARBA00025053"/>
    </source>
</evidence>
<evidence type="ECO:0000313" key="13">
    <source>
        <dbReference type="Proteomes" id="UP000724874"/>
    </source>
</evidence>
<evidence type="ECO:0000256" key="6">
    <source>
        <dbReference type="ARBA" id="ARBA00023242"/>
    </source>
</evidence>
<evidence type="ECO:0000256" key="10">
    <source>
        <dbReference type="SAM" id="Coils"/>
    </source>
</evidence>
<comment type="similarity">
    <text evidence="2 9">Belongs to the RRP36 family.</text>
</comment>
<evidence type="ECO:0000256" key="5">
    <source>
        <dbReference type="ARBA" id="ARBA00023054"/>
    </source>
</evidence>
<feature type="compositionally biased region" description="Basic and acidic residues" evidence="11">
    <location>
        <begin position="378"/>
        <end position="387"/>
    </location>
</feature>
<comment type="subcellular location">
    <subcellularLocation>
        <location evidence="1 9">Nucleus</location>
        <location evidence="1 9">Nucleolus</location>
    </subcellularLocation>
</comment>
<dbReference type="GO" id="GO:0005730">
    <property type="term" value="C:nucleolus"/>
    <property type="evidence" value="ECO:0007669"/>
    <property type="project" value="UniProtKB-SubCell"/>
</dbReference>
<keyword evidence="5 10" id="KW-0175">Coiled coil</keyword>
<feature type="compositionally biased region" description="Acidic residues" evidence="11">
    <location>
        <begin position="58"/>
        <end position="85"/>
    </location>
</feature>
<keyword evidence="13" id="KW-1185">Reference proteome</keyword>
<evidence type="ECO:0000256" key="11">
    <source>
        <dbReference type="SAM" id="MobiDB-lite"/>
    </source>
</evidence>